<dbReference type="PANTHER" id="PTHR43877">
    <property type="entry name" value="AMINOALKYLPHOSPHONATE N-ACETYLTRANSFERASE-RELATED-RELATED"/>
    <property type="match status" value="1"/>
</dbReference>
<protein>
    <submittedName>
        <fullName evidence="5">GNAT family N-acetyltransferase</fullName>
    </submittedName>
</protein>
<dbReference type="Proteomes" id="UP001500013">
    <property type="component" value="Unassembled WGS sequence"/>
</dbReference>
<evidence type="ECO:0000256" key="1">
    <source>
        <dbReference type="ARBA" id="ARBA00022679"/>
    </source>
</evidence>
<feature type="domain" description="N-acetyltransferase" evidence="4">
    <location>
        <begin position="33"/>
        <end position="190"/>
    </location>
</feature>
<dbReference type="InterPro" id="IPR000182">
    <property type="entry name" value="GNAT_dom"/>
</dbReference>
<feature type="region of interest" description="Disordered" evidence="3">
    <location>
        <begin position="1"/>
        <end position="32"/>
    </location>
</feature>
<proteinExistence type="predicted"/>
<keyword evidence="1" id="KW-0808">Transferase</keyword>
<reference evidence="5 6" key="1">
    <citation type="journal article" date="2019" name="Int. J. Syst. Evol. Microbiol.">
        <title>The Global Catalogue of Microorganisms (GCM) 10K type strain sequencing project: providing services to taxonomists for standard genome sequencing and annotation.</title>
        <authorList>
            <consortium name="The Broad Institute Genomics Platform"/>
            <consortium name="The Broad Institute Genome Sequencing Center for Infectious Disease"/>
            <person name="Wu L."/>
            <person name="Ma J."/>
        </authorList>
    </citation>
    <scope>NUCLEOTIDE SEQUENCE [LARGE SCALE GENOMIC DNA]</scope>
    <source>
        <strain evidence="5 6">JCM 15628</strain>
    </source>
</reference>
<organism evidence="5 6">
    <name type="scientific">Terrabacter lapilli</name>
    <dbReference type="NCBI Taxonomy" id="436231"/>
    <lineage>
        <taxon>Bacteria</taxon>
        <taxon>Bacillati</taxon>
        <taxon>Actinomycetota</taxon>
        <taxon>Actinomycetes</taxon>
        <taxon>Micrococcales</taxon>
        <taxon>Intrasporangiaceae</taxon>
        <taxon>Terrabacter</taxon>
    </lineage>
</organism>
<dbReference type="EMBL" id="BAAAPU010000003">
    <property type="protein sequence ID" value="GAA1970136.1"/>
    <property type="molecule type" value="Genomic_DNA"/>
</dbReference>
<name>A0ABN2RK11_9MICO</name>
<keyword evidence="6" id="KW-1185">Reference proteome</keyword>
<dbReference type="RefSeq" id="WP_344058557.1">
    <property type="nucleotide sequence ID" value="NZ_BAAAPU010000003.1"/>
</dbReference>
<dbReference type="InterPro" id="IPR016181">
    <property type="entry name" value="Acyl_CoA_acyltransferase"/>
</dbReference>
<dbReference type="PROSITE" id="PS51186">
    <property type="entry name" value="GNAT"/>
    <property type="match status" value="1"/>
</dbReference>
<dbReference type="PANTHER" id="PTHR43877:SF2">
    <property type="entry name" value="AMINOALKYLPHOSPHONATE N-ACETYLTRANSFERASE-RELATED"/>
    <property type="match status" value="1"/>
</dbReference>
<dbReference type="CDD" id="cd04301">
    <property type="entry name" value="NAT_SF"/>
    <property type="match status" value="1"/>
</dbReference>
<evidence type="ECO:0000256" key="2">
    <source>
        <dbReference type="ARBA" id="ARBA00023315"/>
    </source>
</evidence>
<gene>
    <name evidence="5" type="ORF">GCM10009817_07590</name>
</gene>
<keyword evidence="2" id="KW-0012">Acyltransferase</keyword>
<accession>A0ABN2RK11</accession>
<evidence type="ECO:0000259" key="4">
    <source>
        <dbReference type="PROSITE" id="PS51186"/>
    </source>
</evidence>
<sequence>MTATNREDELEAADVSTTPEHDTTPTTAGSGEVLVRGAVGDDLAGVLSVGHRTWLATYEPIAGPEYVAMGLAKWWTSDVVTDSIRKGRTLVAVEGDEVVGVATYGHQDDAVVLWKLYVLPGHHGKGIGTRLFEAVVRRAVESEHRRLTLSYLEGNEQAARFYAKHGFTETHRETPGSGLPESVWMARDLDGEEQA</sequence>
<dbReference type="SUPFAM" id="SSF55729">
    <property type="entry name" value="Acyl-CoA N-acyltransferases (Nat)"/>
    <property type="match status" value="1"/>
</dbReference>
<dbReference type="Gene3D" id="3.40.630.30">
    <property type="match status" value="1"/>
</dbReference>
<dbReference type="Pfam" id="PF00583">
    <property type="entry name" value="Acetyltransf_1"/>
    <property type="match status" value="1"/>
</dbReference>
<comment type="caution">
    <text evidence="5">The sequence shown here is derived from an EMBL/GenBank/DDBJ whole genome shotgun (WGS) entry which is preliminary data.</text>
</comment>
<dbReference type="InterPro" id="IPR050832">
    <property type="entry name" value="Bact_Acetyltransf"/>
</dbReference>
<evidence type="ECO:0000256" key="3">
    <source>
        <dbReference type="SAM" id="MobiDB-lite"/>
    </source>
</evidence>
<evidence type="ECO:0000313" key="5">
    <source>
        <dbReference type="EMBL" id="GAA1970136.1"/>
    </source>
</evidence>
<evidence type="ECO:0000313" key="6">
    <source>
        <dbReference type="Proteomes" id="UP001500013"/>
    </source>
</evidence>